<feature type="transmembrane region" description="Helical" evidence="6">
    <location>
        <begin position="112"/>
        <end position="134"/>
    </location>
</feature>
<gene>
    <name evidence="8" type="ORF">E3T51_15200</name>
</gene>
<comment type="caution">
    <text evidence="8">The sequence shown here is derived from an EMBL/GenBank/DDBJ whole genome shotgun (WGS) entry which is preliminary data.</text>
</comment>
<keyword evidence="9" id="KW-1185">Reference proteome</keyword>
<feature type="transmembrane region" description="Helical" evidence="6">
    <location>
        <begin position="79"/>
        <end position="100"/>
    </location>
</feature>
<feature type="domain" description="Major facilitator superfamily (MFS) profile" evidence="7">
    <location>
        <begin position="1"/>
        <end position="331"/>
    </location>
</feature>
<evidence type="ECO:0000256" key="4">
    <source>
        <dbReference type="ARBA" id="ARBA00022989"/>
    </source>
</evidence>
<dbReference type="PROSITE" id="PS50850">
    <property type="entry name" value="MFS"/>
    <property type="match status" value="1"/>
</dbReference>
<dbReference type="InterPro" id="IPR036259">
    <property type="entry name" value="MFS_trans_sf"/>
</dbReference>
<dbReference type="GO" id="GO:0022857">
    <property type="term" value="F:transmembrane transporter activity"/>
    <property type="evidence" value="ECO:0007669"/>
    <property type="project" value="InterPro"/>
</dbReference>
<dbReference type="PANTHER" id="PTHR43124">
    <property type="entry name" value="PURINE EFFLUX PUMP PBUE"/>
    <property type="match status" value="1"/>
</dbReference>
<reference evidence="8 9" key="1">
    <citation type="submission" date="2019-03" db="EMBL/GenBank/DDBJ databases">
        <title>Genomics of glacier-inhabiting Cryobacterium strains.</title>
        <authorList>
            <person name="Liu Q."/>
            <person name="Xin Y.-H."/>
        </authorList>
    </citation>
    <scope>NUCLEOTIDE SEQUENCE [LARGE SCALE GENOMIC DNA]</scope>
    <source>
        <strain evidence="8 9">Sr54</strain>
    </source>
</reference>
<evidence type="ECO:0000259" key="7">
    <source>
        <dbReference type="PROSITE" id="PS50850"/>
    </source>
</evidence>
<feature type="transmembrane region" description="Helical" evidence="6">
    <location>
        <begin position="155"/>
        <end position="173"/>
    </location>
</feature>
<dbReference type="PROSITE" id="PS00217">
    <property type="entry name" value="SUGAR_TRANSPORT_2"/>
    <property type="match status" value="1"/>
</dbReference>
<dbReference type="AlphaFoldDB" id="A0A4R9BI99"/>
<dbReference type="InterPro" id="IPR005829">
    <property type="entry name" value="Sugar_transporter_CS"/>
</dbReference>
<organism evidence="8 9">
    <name type="scientific">Cryobacterium serini</name>
    <dbReference type="NCBI Taxonomy" id="1259201"/>
    <lineage>
        <taxon>Bacteria</taxon>
        <taxon>Bacillati</taxon>
        <taxon>Actinomycetota</taxon>
        <taxon>Actinomycetes</taxon>
        <taxon>Micrococcales</taxon>
        <taxon>Microbacteriaceae</taxon>
        <taxon>Cryobacterium</taxon>
    </lineage>
</organism>
<feature type="transmembrane region" description="Helical" evidence="6">
    <location>
        <begin position="49"/>
        <end position="67"/>
    </location>
</feature>
<dbReference type="PANTHER" id="PTHR43124:SF3">
    <property type="entry name" value="CHLORAMPHENICOL EFFLUX PUMP RV0191"/>
    <property type="match status" value="1"/>
</dbReference>
<evidence type="ECO:0000256" key="2">
    <source>
        <dbReference type="ARBA" id="ARBA00022475"/>
    </source>
</evidence>
<dbReference type="GO" id="GO:0005886">
    <property type="term" value="C:plasma membrane"/>
    <property type="evidence" value="ECO:0007669"/>
    <property type="project" value="UniProtKB-SubCell"/>
</dbReference>
<feature type="transmembrane region" description="Helical" evidence="6">
    <location>
        <begin position="220"/>
        <end position="240"/>
    </location>
</feature>
<name>A0A4R9BI99_9MICO</name>
<evidence type="ECO:0000313" key="8">
    <source>
        <dbReference type="EMBL" id="TFD85192.1"/>
    </source>
</evidence>
<evidence type="ECO:0000256" key="3">
    <source>
        <dbReference type="ARBA" id="ARBA00022692"/>
    </source>
</evidence>
<feature type="transmembrane region" description="Helical" evidence="6">
    <location>
        <begin position="22"/>
        <end position="43"/>
    </location>
</feature>
<accession>A0A4R9BI99</accession>
<dbReference type="InterPro" id="IPR011701">
    <property type="entry name" value="MFS"/>
</dbReference>
<evidence type="ECO:0000313" key="9">
    <source>
        <dbReference type="Proteomes" id="UP000297626"/>
    </source>
</evidence>
<proteinExistence type="predicted"/>
<dbReference type="SUPFAM" id="SSF103473">
    <property type="entry name" value="MFS general substrate transporter"/>
    <property type="match status" value="1"/>
</dbReference>
<evidence type="ECO:0000256" key="5">
    <source>
        <dbReference type="ARBA" id="ARBA00023136"/>
    </source>
</evidence>
<dbReference type="Pfam" id="PF07690">
    <property type="entry name" value="MFS_1"/>
    <property type="match status" value="1"/>
</dbReference>
<sequence>MGVSAITQIIARAGMGALMDRFSTRTFILLALILLAASCAILGLSEDLWAFVVSQLLQGAARAYFFTGAQTHVVRSARPAVTALALMNVTNGIGLLVGPLPAGFVGASSLTLTLFIAAGIAAAAIPACAFLVRYEPFTRPPSEPGVVSVAVWRRPSVLTAAWMSVAAGSWRGIMNSYFPLLLSEAGHSVPVVGAMTTSANFAALAGSILARGARRAGLRLASVLGTVLALGGIAAMALLLPNLVLAGAFLFISGVGSGILQTLGPALAAEAVGPEERGRSIASIGTFRAFSLLVTPMSIGALIFVLPSAAVATAIVAIAVGVPGMVMRSRPPRGMND</sequence>
<dbReference type="InterPro" id="IPR050189">
    <property type="entry name" value="MFS_Efflux_Transporters"/>
</dbReference>
<dbReference type="Proteomes" id="UP000297626">
    <property type="component" value="Unassembled WGS sequence"/>
</dbReference>
<dbReference type="Gene3D" id="1.20.1250.20">
    <property type="entry name" value="MFS general substrate transporter like domains"/>
    <property type="match status" value="1"/>
</dbReference>
<feature type="transmembrane region" description="Helical" evidence="6">
    <location>
        <begin position="185"/>
        <end position="208"/>
    </location>
</feature>
<feature type="transmembrane region" description="Helical" evidence="6">
    <location>
        <begin position="309"/>
        <end position="327"/>
    </location>
</feature>
<keyword evidence="5 6" id="KW-0472">Membrane</keyword>
<dbReference type="InterPro" id="IPR020846">
    <property type="entry name" value="MFS_dom"/>
</dbReference>
<keyword evidence="2" id="KW-1003">Cell membrane</keyword>
<keyword evidence="3 6" id="KW-0812">Transmembrane</keyword>
<keyword evidence="4 6" id="KW-1133">Transmembrane helix</keyword>
<protein>
    <submittedName>
        <fullName evidence="8">MFS transporter</fullName>
    </submittedName>
</protein>
<dbReference type="EMBL" id="SOHN01000018">
    <property type="protein sequence ID" value="TFD85192.1"/>
    <property type="molecule type" value="Genomic_DNA"/>
</dbReference>
<comment type="subcellular location">
    <subcellularLocation>
        <location evidence="1">Cell membrane</location>
        <topology evidence="1">Multi-pass membrane protein</topology>
    </subcellularLocation>
</comment>
<evidence type="ECO:0000256" key="1">
    <source>
        <dbReference type="ARBA" id="ARBA00004651"/>
    </source>
</evidence>
<evidence type="ECO:0000256" key="6">
    <source>
        <dbReference type="SAM" id="Phobius"/>
    </source>
</evidence>